<feature type="compositionally biased region" description="Low complexity" evidence="1">
    <location>
        <begin position="44"/>
        <end position="75"/>
    </location>
</feature>
<feature type="region of interest" description="Disordered" evidence="1">
    <location>
        <begin position="41"/>
        <end position="87"/>
    </location>
</feature>
<evidence type="ECO:0000313" key="3">
    <source>
        <dbReference type="EMBL" id="MFD1643794.1"/>
    </source>
</evidence>
<dbReference type="Pfam" id="PF23921">
    <property type="entry name" value="DUF7260"/>
    <property type="match status" value="1"/>
</dbReference>
<name>A0ABD6DBX0_9EURY</name>
<evidence type="ECO:0000313" key="4">
    <source>
        <dbReference type="Proteomes" id="UP001597052"/>
    </source>
</evidence>
<keyword evidence="4" id="KW-1185">Reference proteome</keyword>
<dbReference type="InterPro" id="IPR055684">
    <property type="entry name" value="DUF7260"/>
</dbReference>
<evidence type="ECO:0000259" key="2">
    <source>
        <dbReference type="Pfam" id="PF23921"/>
    </source>
</evidence>
<dbReference type="Proteomes" id="UP001597052">
    <property type="component" value="Unassembled WGS sequence"/>
</dbReference>
<comment type="caution">
    <text evidence="3">The sequence shown here is derived from an EMBL/GenBank/DDBJ whole genome shotgun (WGS) entry which is preliminary data.</text>
</comment>
<evidence type="ECO:0000256" key="1">
    <source>
        <dbReference type="SAM" id="MobiDB-lite"/>
    </source>
</evidence>
<organism evidence="3 4">
    <name type="scientific">Halohasta litorea</name>
    <dbReference type="NCBI Taxonomy" id="869891"/>
    <lineage>
        <taxon>Archaea</taxon>
        <taxon>Methanobacteriati</taxon>
        <taxon>Methanobacteriota</taxon>
        <taxon>Stenosarchaea group</taxon>
        <taxon>Halobacteria</taxon>
        <taxon>Halobacteriales</taxon>
        <taxon>Haloferacaceae</taxon>
        <taxon>Halohasta</taxon>
    </lineage>
</organism>
<dbReference type="AlphaFoldDB" id="A0ABD6DBX0"/>
<dbReference type="EMBL" id="JBHUDM010000009">
    <property type="protein sequence ID" value="MFD1643794.1"/>
    <property type="molecule type" value="Genomic_DNA"/>
</dbReference>
<accession>A0ABD6DBX0</accession>
<sequence>MTDPEPVTELSLDAARRLVSDERDHVDEKLAAFDRFADGLCRLPTDSQSSGQPTTSPSSPTRSMPPSTGPPGSISAAVGGQSSNDDTTRRVRSLFAETVRPHSIEDVDEPEPLLVTIREELSPEIALAVASSTDRAFTPDLRAAICSAVDQSQAELRAMRQGLDTEADELRAADDLCGEITDCIDGDRQPCSELGFEVLSRRHELLASFRQQCETLAADRQSTLHGTTNHTATASLSHSTLVEYLYQPLTVGYPVLSAIAHLTDYCETCQRTVRRHLTRRG</sequence>
<protein>
    <recommendedName>
        <fullName evidence="2">DUF7260 domain-containing protein</fullName>
    </recommendedName>
</protein>
<feature type="domain" description="DUF7260" evidence="2">
    <location>
        <begin position="12"/>
        <end position="270"/>
    </location>
</feature>
<proteinExistence type="predicted"/>
<dbReference type="RefSeq" id="WP_256397725.1">
    <property type="nucleotide sequence ID" value="NZ_JANHDJ010000011.1"/>
</dbReference>
<gene>
    <name evidence="3" type="ORF">ACFSBW_18200</name>
</gene>
<reference evidence="3 4" key="1">
    <citation type="journal article" date="2019" name="Int. J. Syst. Evol. Microbiol.">
        <title>The Global Catalogue of Microorganisms (GCM) 10K type strain sequencing project: providing services to taxonomists for standard genome sequencing and annotation.</title>
        <authorList>
            <consortium name="The Broad Institute Genomics Platform"/>
            <consortium name="The Broad Institute Genome Sequencing Center for Infectious Disease"/>
            <person name="Wu L."/>
            <person name="Ma J."/>
        </authorList>
    </citation>
    <scope>NUCLEOTIDE SEQUENCE [LARGE SCALE GENOMIC DNA]</scope>
    <source>
        <strain evidence="3 4">CGMCC 1.10593</strain>
    </source>
</reference>